<dbReference type="Proteomes" id="UP000281806">
    <property type="component" value="Unassembled WGS sequence"/>
</dbReference>
<protein>
    <submittedName>
        <fullName evidence="1">Uncharacterized protein</fullName>
    </submittedName>
</protein>
<evidence type="ECO:0000313" key="2">
    <source>
        <dbReference type="Proteomes" id="UP000281806"/>
    </source>
</evidence>
<gene>
    <name evidence="1" type="ORF">ALP83_101341</name>
</gene>
<sequence length="76" mass="8300">MQQPPQPTQENLVSIVSMTLSELRAERQQLVVLPADAAQEASCAPVAGWVNRPVRLQECRDVSGMTSLISRKDAVP</sequence>
<reference evidence="1 2" key="1">
    <citation type="submission" date="2018-08" db="EMBL/GenBank/DDBJ databases">
        <title>Recombination of ecologically and evolutionarily significant loci maintains genetic cohesion in the Pseudomonas syringae species complex.</title>
        <authorList>
            <person name="Dillon M."/>
            <person name="Thakur S."/>
            <person name="Almeida R.N.D."/>
            <person name="Weir B.S."/>
            <person name="Guttman D.S."/>
        </authorList>
    </citation>
    <scope>NUCLEOTIDE SEQUENCE [LARGE SCALE GENOMIC DNA]</scope>
    <source>
        <strain evidence="1 2">ICMP 19198</strain>
    </source>
</reference>
<evidence type="ECO:0000313" key="1">
    <source>
        <dbReference type="EMBL" id="RMR55494.1"/>
    </source>
</evidence>
<comment type="caution">
    <text evidence="1">The sequence shown here is derived from an EMBL/GenBank/DDBJ whole genome shotgun (WGS) entry which is preliminary data.</text>
</comment>
<dbReference type="AlphaFoldDB" id="A0A7Z6Y0U5"/>
<name>A0A7Z6Y0U5_PSESF</name>
<organism evidence="1 2">
    <name type="scientific">Pseudomonas syringae pv. actinidiae</name>
    <dbReference type="NCBI Taxonomy" id="103796"/>
    <lineage>
        <taxon>Bacteria</taxon>
        <taxon>Pseudomonadati</taxon>
        <taxon>Pseudomonadota</taxon>
        <taxon>Gammaproteobacteria</taxon>
        <taxon>Pseudomonadales</taxon>
        <taxon>Pseudomonadaceae</taxon>
        <taxon>Pseudomonas</taxon>
        <taxon>Pseudomonas syringae</taxon>
    </lineage>
</organism>
<proteinExistence type="predicted"/>
<accession>A0A7Z6Y0U5</accession>
<dbReference type="EMBL" id="RBRZ01000095">
    <property type="protein sequence ID" value="RMR55494.1"/>
    <property type="molecule type" value="Genomic_DNA"/>
</dbReference>